<proteinExistence type="predicted"/>
<evidence type="ECO:0000313" key="1">
    <source>
        <dbReference type="EMBL" id="KAJ7735406.1"/>
    </source>
</evidence>
<accession>A0AAD7I6L9</accession>
<dbReference type="EMBL" id="JARJLG010000155">
    <property type="protein sequence ID" value="KAJ7735406.1"/>
    <property type="molecule type" value="Genomic_DNA"/>
</dbReference>
<keyword evidence="2" id="KW-1185">Reference proteome</keyword>
<sequence>MQRLVLRGDRLRLVKAACPRRQSYASSQYGLRESNRILQPPNYKGEKIAENTLVSNSSSSQADRHSTISTLTPGLLTESDYLDLSGVYHLRLSFPLSGRSKQVRYVGRGFPHLQFLPFPPHARGFFYAGPQPGLPPLAASIRFRCTPSPFPSSFEAGEDLLRPSGLPWQILLGHAATAPSPVLRDQLLREGHLTPQSLDEWAARVSVDDPNSPPPLLVSNRTLFTPHQRFPVNFQRPVDLTVLRAHRAYALPLGPAFAESYRGMTRHPFAGAALAHFERNPTAPYLVHLRIATVFTPVDEAPPTPRTWSPARRMVPPRAGALVSFRHCPPGTESWNHEAPWVYDLRRITPRTEALRALMPPPRAHDRFG</sequence>
<dbReference type="AlphaFoldDB" id="A0AAD7I6L9"/>
<name>A0AAD7I6L9_9AGAR</name>
<organism evidence="1 2">
    <name type="scientific">Mycena maculata</name>
    <dbReference type="NCBI Taxonomy" id="230809"/>
    <lineage>
        <taxon>Eukaryota</taxon>
        <taxon>Fungi</taxon>
        <taxon>Dikarya</taxon>
        <taxon>Basidiomycota</taxon>
        <taxon>Agaricomycotina</taxon>
        <taxon>Agaricomycetes</taxon>
        <taxon>Agaricomycetidae</taxon>
        <taxon>Agaricales</taxon>
        <taxon>Marasmiineae</taxon>
        <taxon>Mycenaceae</taxon>
        <taxon>Mycena</taxon>
    </lineage>
</organism>
<protein>
    <submittedName>
        <fullName evidence="1">Uncharacterized protein</fullName>
    </submittedName>
</protein>
<dbReference type="Proteomes" id="UP001215280">
    <property type="component" value="Unassembled WGS sequence"/>
</dbReference>
<gene>
    <name evidence="1" type="ORF">DFH07DRAFT_987384</name>
</gene>
<comment type="caution">
    <text evidence="1">The sequence shown here is derived from an EMBL/GenBank/DDBJ whole genome shotgun (WGS) entry which is preliminary data.</text>
</comment>
<reference evidence="1" key="1">
    <citation type="submission" date="2023-03" db="EMBL/GenBank/DDBJ databases">
        <title>Massive genome expansion in bonnet fungi (Mycena s.s.) driven by repeated elements and novel gene families across ecological guilds.</title>
        <authorList>
            <consortium name="Lawrence Berkeley National Laboratory"/>
            <person name="Harder C.B."/>
            <person name="Miyauchi S."/>
            <person name="Viragh M."/>
            <person name="Kuo A."/>
            <person name="Thoen E."/>
            <person name="Andreopoulos B."/>
            <person name="Lu D."/>
            <person name="Skrede I."/>
            <person name="Drula E."/>
            <person name="Henrissat B."/>
            <person name="Morin E."/>
            <person name="Kohler A."/>
            <person name="Barry K."/>
            <person name="LaButti K."/>
            <person name="Morin E."/>
            <person name="Salamov A."/>
            <person name="Lipzen A."/>
            <person name="Mereny Z."/>
            <person name="Hegedus B."/>
            <person name="Baldrian P."/>
            <person name="Stursova M."/>
            <person name="Weitz H."/>
            <person name="Taylor A."/>
            <person name="Grigoriev I.V."/>
            <person name="Nagy L.G."/>
            <person name="Martin F."/>
            <person name="Kauserud H."/>
        </authorList>
    </citation>
    <scope>NUCLEOTIDE SEQUENCE</scope>
    <source>
        <strain evidence="1">CBHHK188m</strain>
    </source>
</reference>
<evidence type="ECO:0000313" key="2">
    <source>
        <dbReference type="Proteomes" id="UP001215280"/>
    </source>
</evidence>